<dbReference type="CDD" id="cd04478">
    <property type="entry name" value="RPA2_DBD_D"/>
    <property type="match status" value="1"/>
</dbReference>
<comment type="subcellular location">
    <subcellularLocation>
        <location evidence="1">Nucleus</location>
    </subcellularLocation>
</comment>
<dbReference type="PANTHER" id="PTHR13989:SF16">
    <property type="entry name" value="REPLICATION PROTEIN A2"/>
    <property type="match status" value="1"/>
</dbReference>
<accession>A0A0C2XL44</accession>
<dbReference type="GO" id="GO:0005662">
    <property type="term" value="C:DNA replication factor A complex"/>
    <property type="evidence" value="ECO:0007669"/>
    <property type="project" value="TreeGrafter"/>
</dbReference>
<dbReference type="HOGENOM" id="CLU_051033_0_1_1"/>
<dbReference type="GO" id="GO:0006260">
    <property type="term" value="P:DNA replication"/>
    <property type="evidence" value="ECO:0007669"/>
    <property type="project" value="UniProtKB-KW"/>
</dbReference>
<evidence type="ECO:0000256" key="2">
    <source>
        <dbReference type="ARBA" id="ARBA00007815"/>
    </source>
</evidence>
<evidence type="ECO:0000256" key="3">
    <source>
        <dbReference type="ARBA" id="ARBA00022705"/>
    </source>
</evidence>
<dbReference type="InterPro" id="IPR036388">
    <property type="entry name" value="WH-like_DNA-bd_sf"/>
</dbReference>
<evidence type="ECO:0000256" key="1">
    <source>
        <dbReference type="ARBA" id="ARBA00004123"/>
    </source>
</evidence>
<dbReference type="Gene3D" id="2.40.50.140">
    <property type="entry name" value="Nucleic acid-binding proteins"/>
    <property type="match status" value="1"/>
</dbReference>
<dbReference type="STRING" id="946122.A0A0C2XL44"/>
<evidence type="ECO:0000313" key="8">
    <source>
        <dbReference type="EMBL" id="KIL69813.1"/>
    </source>
</evidence>
<feature type="region of interest" description="Disordered" evidence="6">
    <location>
        <begin position="169"/>
        <end position="191"/>
    </location>
</feature>
<gene>
    <name evidence="8" type="ORF">M378DRAFT_1049943</name>
</gene>
<dbReference type="PIRSF" id="PIRSF036949">
    <property type="entry name" value="RPA32"/>
    <property type="match status" value="1"/>
</dbReference>
<dbReference type="GO" id="GO:0003697">
    <property type="term" value="F:single-stranded DNA binding"/>
    <property type="evidence" value="ECO:0007669"/>
    <property type="project" value="TreeGrafter"/>
</dbReference>
<comment type="similarity">
    <text evidence="2">Belongs to the replication factor A protein 2 family.</text>
</comment>
<keyword evidence="5" id="KW-0539">Nucleus</keyword>
<dbReference type="Proteomes" id="UP000054549">
    <property type="component" value="Unassembled WGS sequence"/>
</dbReference>
<feature type="domain" description="Replication protein A C-terminal" evidence="7">
    <location>
        <begin position="171"/>
        <end position="265"/>
    </location>
</feature>
<dbReference type="PANTHER" id="PTHR13989">
    <property type="entry name" value="REPLICATION PROTEIN A-RELATED"/>
    <property type="match status" value="1"/>
</dbReference>
<sequence length="272" mass="30019">MYVFQYISAKPLTISGGGYLQGGSPFSANASPSGVRRNETSHSLRPVTVAQLAKATQPHTDAEWTVEGSEIGQVTLVAHVVEVLIQTTNRVFWLDDGTGRIEARCWLDTTVEEEVEKWAGIEENIYVRVTGGLKTFGNKRYINALHMRPIKDPHEIYSHILETIHTSLILERGPPPPPGQQQSRSSASTSAYTNQTYANDNGMEQYNHLPPLQKAIIQFVIENASGAEGVHIAAIVRGVNTDKAKIDIAIEKLLDEGHVFTTMDDSHFNVSR</sequence>
<proteinExistence type="inferred from homology"/>
<keyword evidence="9" id="KW-1185">Reference proteome</keyword>
<keyword evidence="4" id="KW-0238">DNA-binding</keyword>
<dbReference type="AlphaFoldDB" id="A0A0C2XL44"/>
<dbReference type="Gene3D" id="1.10.10.10">
    <property type="entry name" value="Winged helix-like DNA-binding domain superfamily/Winged helix DNA-binding domain"/>
    <property type="match status" value="1"/>
</dbReference>
<evidence type="ECO:0000256" key="5">
    <source>
        <dbReference type="ARBA" id="ARBA00023242"/>
    </source>
</evidence>
<dbReference type="GO" id="GO:0035861">
    <property type="term" value="C:site of double-strand break"/>
    <property type="evidence" value="ECO:0007669"/>
    <property type="project" value="TreeGrafter"/>
</dbReference>
<dbReference type="Pfam" id="PF08784">
    <property type="entry name" value="RPA_C"/>
    <property type="match status" value="1"/>
</dbReference>
<evidence type="ECO:0000256" key="6">
    <source>
        <dbReference type="SAM" id="MobiDB-lite"/>
    </source>
</evidence>
<feature type="compositionally biased region" description="Low complexity" evidence="6">
    <location>
        <begin position="180"/>
        <end position="191"/>
    </location>
</feature>
<protein>
    <recommendedName>
        <fullName evidence="7">Replication protein A C-terminal domain-containing protein</fullName>
    </recommendedName>
</protein>
<evidence type="ECO:0000313" key="9">
    <source>
        <dbReference type="Proteomes" id="UP000054549"/>
    </source>
</evidence>
<dbReference type="OrthoDB" id="25571at2759"/>
<organism evidence="8 9">
    <name type="scientific">Amanita muscaria (strain Koide BX008)</name>
    <dbReference type="NCBI Taxonomy" id="946122"/>
    <lineage>
        <taxon>Eukaryota</taxon>
        <taxon>Fungi</taxon>
        <taxon>Dikarya</taxon>
        <taxon>Basidiomycota</taxon>
        <taxon>Agaricomycotina</taxon>
        <taxon>Agaricomycetes</taxon>
        <taxon>Agaricomycetidae</taxon>
        <taxon>Agaricales</taxon>
        <taxon>Pluteineae</taxon>
        <taxon>Amanitaceae</taxon>
        <taxon>Amanita</taxon>
    </lineage>
</organism>
<evidence type="ECO:0000259" key="7">
    <source>
        <dbReference type="Pfam" id="PF08784"/>
    </source>
</evidence>
<dbReference type="InterPro" id="IPR014646">
    <property type="entry name" value="Rfa2/RPA32"/>
</dbReference>
<dbReference type="GO" id="GO:0000724">
    <property type="term" value="P:double-strand break repair via homologous recombination"/>
    <property type="evidence" value="ECO:0007669"/>
    <property type="project" value="TreeGrafter"/>
</dbReference>
<dbReference type="GO" id="GO:0006289">
    <property type="term" value="P:nucleotide-excision repair"/>
    <property type="evidence" value="ECO:0007669"/>
    <property type="project" value="TreeGrafter"/>
</dbReference>
<dbReference type="InterPro" id="IPR014892">
    <property type="entry name" value="RPA_C"/>
</dbReference>
<dbReference type="InParanoid" id="A0A0C2XL44"/>
<dbReference type="InterPro" id="IPR040260">
    <property type="entry name" value="RFA2-like"/>
</dbReference>
<keyword evidence="3" id="KW-0235">DNA replication</keyword>
<dbReference type="SUPFAM" id="SSF46785">
    <property type="entry name" value="Winged helix' DNA-binding domain"/>
    <property type="match status" value="1"/>
</dbReference>
<dbReference type="InterPro" id="IPR036390">
    <property type="entry name" value="WH_DNA-bd_sf"/>
</dbReference>
<dbReference type="InterPro" id="IPR012340">
    <property type="entry name" value="NA-bd_OB-fold"/>
</dbReference>
<reference evidence="8 9" key="1">
    <citation type="submission" date="2014-04" db="EMBL/GenBank/DDBJ databases">
        <title>Evolutionary Origins and Diversification of the Mycorrhizal Mutualists.</title>
        <authorList>
            <consortium name="DOE Joint Genome Institute"/>
            <consortium name="Mycorrhizal Genomics Consortium"/>
            <person name="Kohler A."/>
            <person name="Kuo A."/>
            <person name="Nagy L.G."/>
            <person name="Floudas D."/>
            <person name="Copeland A."/>
            <person name="Barry K.W."/>
            <person name="Cichocki N."/>
            <person name="Veneault-Fourrey C."/>
            <person name="LaButti K."/>
            <person name="Lindquist E.A."/>
            <person name="Lipzen A."/>
            <person name="Lundell T."/>
            <person name="Morin E."/>
            <person name="Murat C."/>
            <person name="Riley R."/>
            <person name="Ohm R."/>
            <person name="Sun H."/>
            <person name="Tunlid A."/>
            <person name="Henrissat B."/>
            <person name="Grigoriev I.V."/>
            <person name="Hibbett D.S."/>
            <person name="Martin F."/>
        </authorList>
    </citation>
    <scope>NUCLEOTIDE SEQUENCE [LARGE SCALE GENOMIC DNA]</scope>
    <source>
        <strain evidence="8 9">Koide BX008</strain>
    </source>
</reference>
<evidence type="ECO:0000256" key="4">
    <source>
        <dbReference type="ARBA" id="ARBA00023125"/>
    </source>
</evidence>
<dbReference type="SUPFAM" id="SSF50249">
    <property type="entry name" value="Nucleic acid-binding proteins"/>
    <property type="match status" value="1"/>
</dbReference>
<name>A0A0C2XL44_AMAMK</name>
<dbReference type="FunCoup" id="A0A0C2XL44">
    <property type="interactions" value="510"/>
</dbReference>
<dbReference type="EMBL" id="KN818225">
    <property type="protein sequence ID" value="KIL69813.1"/>
    <property type="molecule type" value="Genomic_DNA"/>
</dbReference>
<dbReference type="GO" id="GO:0000781">
    <property type="term" value="C:chromosome, telomeric region"/>
    <property type="evidence" value="ECO:0007669"/>
    <property type="project" value="TreeGrafter"/>
</dbReference>